<accession>A0AA97KHH9</accession>
<dbReference type="Proteomes" id="UP001190640">
    <property type="component" value="Chromosome 16"/>
</dbReference>
<protein>
    <submittedName>
        <fullName evidence="4">Meckelin-like</fullName>
    </submittedName>
</protein>
<feature type="transmembrane region" description="Helical" evidence="1">
    <location>
        <begin position="360"/>
        <end position="377"/>
    </location>
</feature>
<gene>
    <name evidence="4" type="primary">LOC129343817</name>
</gene>
<organism evidence="3 4">
    <name type="scientific">Eublepharis macularius</name>
    <name type="common">Leopard gecko</name>
    <name type="synonym">Cyrtodactylus macularius</name>
    <dbReference type="NCBI Taxonomy" id="481883"/>
    <lineage>
        <taxon>Eukaryota</taxon>
        <taxon>Metazoa</taxon>
        <taxon>Chordata</taxon>
        <taxon>Craniata</taxon>
        <taxon>Vertebrata</taxon>
        <taxon>Euteleostomi</taxon>
        <taxon>Lepidosauria</taxon>
        <taxon>Squamata</taxon>
        <taxon>Bifurcata</taxon>
        <taxon>Gekkota</taxon>
        <taxon>Eublepharidae</taxon>
        <taxon>Eublepharinae</taxon>
        <taxon>Eublepharis</taxon>
    </lineage>
</organism>
<keyword evidence="1" id="KW-1133">Transmembrane helix</keyword>
<dbReference type="PANTHER" id="PTHR21274:SF1">
    <property type="entry name" value="TRANSMEMBRANE PROTEIN 67"/>
    <property type="match status" value="1"/>
</dbReference>
<dbReference type="GO" id="GO:0060271">
    <property type="term" value="P:cilium assembly"/>
    <property type="evidence" value="ECO:0007669"/>
    <property type="project" value="InterPro"/>
</dbReference>
<keyword evidence="1" id="KW-0472">Membrane</keyword>
<keyword evidence="1" id="KW-0812">Transmembrane</keyword>
<evidence type="ECO:0000313" key="3">
    <source>
        <dbReference type="Proteomes" id="UP001190640"/>
    </source>
</evidence>
<dbReference type="RefSeq" id="XP_054856155.1">
    <property type="nucleotide sequence ID" value="XM_055000180.1"/>
</dbReference>
<keyword evidence="3" id="KW-1185">Reference proteome</keyword>
<feature type="transmembrane region" description="Helical" evidence="1">
    <location>
        <begin position="397"/>
        <end position="422"/>
    </location>
</feature>
<dbReference type="KEGG" id="emc:129343817"/>
<name>A0AA97KHH9_EUBMA</name>
<sequence>MRAKTFSKNILSLLACILLHSWLLQCSAQIVGILPASSTPLEKCGTKEFLDVGSGECQPCVPNQMKSPDGLRCVCVSGTNQSSPPLDCSRCSTLPPRTLWESMFLDASFLACNNTCNVTACQLLTNMVTMEAFSLHNRAYDLYTKTRSQDLPKLWYGSSETFPFPRVSFGKNSRVHLQVTMYDVRGNFLGWEDVTGGTLQLCPGSQDVLDAAFTFGTSYHQSCSLEVLYLLQRYPEPTFYELFLQYDDEKGNVRWWPVPVENPAIRTSSTASLNSWAFRRFFLVDGLSGRKQNLTNPPETLTVATELVLRVYLPSGSPGNHPPFLLTVKYAERGSPGIVQASFSTTYSHDPGTAQRDTDIALAVLGSLSVLYALLKVSSWTRRSRLENINLMIVVKFFAYLAGSLANVFFLISLGIGVYWLIVFKGQQFSAIEVTLPPAGGQIETHFIIYVLCSLVLKTLDITHMLITQLTVSIFLIDWEKPKERGRLRIPAGGDQRAASSVSAWRTFLIANEWNELQTHRKVNPSLQLLSTLLLLEVVGLKNLASRDLNVNLHPGSNAYLAPWSPVLRFGIAASVWLAVGIVQVVISVGLYERFVEDKIQQFTDLCSLSNVSVFILMHRCYGYYIHGRSVHGHADVSMDTMHSYLRKEEENLCPLRGLEANSDIQTFEVLLTDRTRVLYDRINLPLVEAPRQVRSDVRDQRLRSYHTLNHFLASFLEHRYKDMDYVVKDKFLLERILDIEFQEPGDVSVLYNDESALFGRALFYNHELTLLLFEALVFCAVDLGAQDFVLATIVTFVVQKLLQTLRDFSGKKNLAEKTLVENQFLI</sequence>
<dbReference type="AlphaFoldDB" id="A0AA97KHH9"/>
<reference evidence="4" key="1">
    <citation type="submission" date="2025-08" db="UniProtKB">
        <authorList>
            <consortium name="RefSeq"/>
        </authorList>
    </citation>
    <scope>IDENTIFICATION</scope>
    <source>
        <tissue evidence="4">Blood</tissue>
    </source>
</reference>
<evidence type="ECO:0000313" key="4">
    <source>
        <dbReference type="RefSeq" id="XP_054856155.1"/>
    </source>
</evidence>
<evidence type="ECO:0000256" key="2">
    <source>
        <dbReference type="SAM" id="SignalP"/>
    </source>
</evidence>
<feature type="chain" id="PRO_5041662988" evidence="2">
    <location>
        <begin position="29"/>
        <end position="827"/>
    </location>
</feature>
<evidence type="ECO:0000256" key="1">
    <source>
        <dbReference type="SAM" id="Phobius"/>
    </source>
</evidence>
<dbReference type="GeneID" id="129343817"/>
<feature type="signal peptide" evidence="2">
    <location>
        <begin position="1"/>
        <end position="28"/>
    </location>
</feature>
<keyword evidence="2" id="KW-0732">Signal</keyword>
<dbReference type="InterPro" id="IPR019170">
    <property type="entry name" value="Meckelin"/>
</dbReference>
<dbReference type="GO" id="GO:0036038">
    <property type="term" value="C:MKS complex"/>
    <property type="evidence" value="ECO:0007669"/>
    <property type="project" value="InterPro"/>
</dbReference>
<proteinExistence type="predicted"/>
<dbReference type="PANTHER" id="PTHR21274">
    <property type="entry name" value="MECKELIN"/>
    <property type="match status" value="1"/>
</dbReference>
<dbReference type="Pfam" id="PF09773">
    <property type="entry name" value="Meckelin"/>
    <property type="match status" value="1"/>
</dbReference>